<evidence type="ECO:0000313" key="2">
    <source>
        <dbReference type="EMBL" id="MBM2618720.1"/>
    </source>
</evidence>
<sequence>MALVVVLGGSYYGYQQLSDNGCSGSIRLTVAATSEVASSIDQVAQRWVQDGANVDGTCVAVAVEDIDSAIMAAAVAGQHKVVLAGVGTAPESVKVPDIWVPDSSTWILRLKSEAPGFVPSDSKPIAQSPIVLAMPQPVAEQPAIGWPNKKLGWAQLMQLMLTSTSLQTGVTEPTRDAAGLSGLLALGQAAGAGDKGQQAKVQAIKRLATDASTKRDELIGRFPRSADPNDIGNSLSAAPVSEADVVTYNSGKPPVPLVAMYLEPSPMPLDYPFAVMPQVDLQKQQAAAGLRAQLASATFKNALGAAGLRAPDGSFGAGFSRPLGAPDASPAVSNSVGGTTENGGTAAAGLDASALSQVIGSWNAITQPGRVLAVFDVSGSMNQKVPTANNQTRAAVTRKAAAAGLQMFDDKWAVGVWLFSTELVGKRPWKQIVPISPLASARGELQASIDQIIPKENGDTGLYDTVLDAYKNVKASWQPGRVNSVILFTDGKNENDDGIKIEQLLSELKRLNDPRKPIRLVIIGIGDQVDENELQTIVKATPAGGVFVTKDPARMSSIFVEAIGRRTGAAGS</sequence>
<dbReference type="PROSITE" id="PS50234">
    <property type="entry name" value="VWFA"/>
    <property type="match status" value="1"/>
</dbReference>
<dbReference type="InterPro" id="IPR002035">
    <property type="entry name" value="VWF_A"/>
</dbReference>
<dbReference type="RefSeq" id="WP_203378739.1">
    <property type="nucleotide sequence ID" value="NZ_JAENHP010000008.1"/>
</dbReference>
<dbReference type="Proteomes" id="UP000632138">
    <property type="component" value="Unassembled WGS sequence"/>
</dbReference>
<feature type="domain" description="VWFA" evidence="1">
    <location>
        <begin position="370"/>
        <end position="563"/>
    </location>
</feature>
<dbReference type="SMART" id="SM00327">
    <property type="entry name" value="VWA"/>
    <property type="match status" value="1"/>
</dbReference>
<dbReference type="Pfam" id="PF00092">
    <property type="entry name" value="VWA"/>
    <property type="match status" value="1"/>
</dbReference>
<dbReference type="Gene3D" id="3.40.50.410">
    <property type="entry name" value="von Willebrand factor, type A domain"/>
    <property type="match status" value="1"/>
</dbReference>
<proteinExistence type="predicted"/>
<accession>A0ABS2AFW7</accession>
<comment type="caution">
    <text evidence="2">The sequence shown here is derived from an EMBL/GenBank/DDBJ whole genome shotgun (WGS) entry which is preliminary data.</text>
</comment>
<name>A0ABS2AFW7_9ACTN</name>
<organism evidence="2 3">
    <name type="scientific">Paractinoplanes ovalisporus</name>
    <dbReference type="NCBI Taxonomy" id="2810368"/>
    <lineage>
        <taxon>Bacteria</taxon>
        <taxon>Bacillati</taxon>
        <taxon>Actinomycetota</taxon>
        <taxon>Actinomycetes</taxon>
        <taxon>Micromonosporales</taxon>
        <taxon>Micromonosporaceae</taxon>
        <taxon>Paractinoplanes</taxon>
    </lineage>
</organism>
<evidence type="ECO:0000313" key="3">
    <source>
        <dbReference type="Proteomes" id="UP000632138"/>
    </source>
</evidence>
<dbReference type="InterPro" id="IPR036465">
    <property type="entry name" value="vWFA_dom_sf"/>
</dbReference>
<dbReference type="SUPFAM" id="SSF53300">
    <property type="entry name" value="vWA-like"/>
    <property type="match status" value="1"/>
</dbReference>
<reference evidence="2 3" key="1">
    <citation type="submission" date="2021-01" db="EMBL/GenBank/DDBJ databases">
        <title>Actinoplanes sp. nov. LDG1-06 isolated from lichen.</title>
        <authorList>
            <person name="Saeng-In P."/>
            <person name="Phongsopitanun W."/>
            <person name="Kanchanasin P."/>
            <person name="Yuki M."/>
            <person name="Kudo T."/>
            <person name="Ohkuma M."/>
            <person name="Tanasupawat S."/>
        </authorList>
    </citation>
    <scope>NUCLEOTIDE SEQUENCE [LARGE SCALE GENOMIC DNA]</scope>
    <source>
        <strain evidence="2 3">LDG1-06</strain>
    </source>
</reference>
<gene>
    <name evidence="2" type="ORF">JIG36_24480</name>
</gene>
<dbReference type="EMBL" id="JAENHP010000008">
    <property type="protein sequence ID" value="MBM2618720.1"/>
    <property type="molecule type" value="Genomic_DNA"/>
</dbReference>
<protein>
    <submittedName>
        <fullName evidence="2">Substrate-binding domain-containing protein</fullName>
    </submittedName>
</protein>
<keyword evidence="3" id="KW-1185">Reference proteome</keyword>
<evidence type="ECO:0000259" key="1">
    <source>
        <dbReference type="PROSITE" id="PS50234"/>
    </source>
</evidence>